<dbReference type="EMBL" id="DSLG01000005">
    <property type="protein sequence ID" value="HEA87314.1"/>
    <property type="molecule type" value="Genomic_DNA"/>
</dbReference>
<dbReference type="InterPro" id="IPR029060">
    <property type="entry name" value="PIN-like_dom_sf"/>
</dbReference>
<evidence type="ECO:0000313" key="15">
    <source>
        <dbReference type="EMBL" id="HFJ54269.1"/>
    </source>
</evidence>
<dbReference type="NCBIfam" id="TIGR00593">
    <property type="entry name" value="pola"/>
    <property type="match status" value="1"/>
</dbReference>
<dbReference type="Pfam" id="PF01367">
    <property type="entry name" value="5_3_exonuc"/>
    <property type="match status" value="1"/>
</dbReference>
<dbReference type="PANTHER" id="PTHR10133">
    <property type="entry name" value="DNA POLYMERASE I"/>
    <property type="match status" value="1"/>
</dbReference>
<keyword evidence="6 11" id="KW-0239">DNA-directed DNA polymerase</keyword>
<feature type="domain" description="DNA-directed DNA polymerase family A palm" evidence="13">
    <location>
        <begin position="591"/>
        <end position="797"/>
    </location>
</feature>
<evidence type="ECO:0000256" key="10">
    <source>
        <dbReference type="NCBIfam" id="TIGR00593"/>
    </source>
</evidence>
<evidence type="ECO:0000256" key="8">
    <source>
        <dbReference type="ARBA" id="ARBA00023204"/>
    </source>
</evidence>
<protein>
    <recommendedName>
        <fullName evidence="10 11">DNA polymerase I</fullName>
        <ecNumber evidence="10 11">2.7.7.7</ecNumber>
    </recommendedName>
</protein>
<name>A0A7C1NH58_UNCW3</name>
<dbReference type="CDD" id="cd09859">
    <property type="entry name" value="PIN_53EXO"/>
    <property type="match status" value="1"/>
</dbReference>
<dbReference type="InterPro" id="IPR018320">
    <property type="entry name" value="DNA_polymerase_1"/>
</dbReference>
<dbReference type="GO" id="GO:0006302">
    <property type="term" value="P:double-strand break repair"/>
    <property type="evidence" value="ECO:0007669"/>
    <property type="project" value="TreeGrafter"/>
</dbReference>
<dbReference type="FunFam" id="1.10.150.20:FF:000002">
    <property type="entry name" value="DNA polymerase I"/>
    <property type="match status" value="1"/>
</dbReference>
<dbReference type="InterPro" id="IPR043502">
    <property type="entry name" value="DNA/RNA_pol_sf"/>
</dbReference>
<gene>
    <name evidence="11 14" type="primary">polA</name>
    <name evidence="14" type="ORF">ENP94_04795</name>
    <name evidence="15" type="ORF">ENS16_06230</name>
</gene>
<keyword evidence="4 11" id="KW-0235">DNA replication</keyword>
<proteinExistence type="inferred from homology"/>
<dbReference type="InterPro" id="IPR036397">
    <property type="entry name" value="RNaseH_sf"/>
</dbReference>
<dbReference type="SMART" id="SM00482">
    <property type="entry name" value="POLAc"/>
    <property type="match status" value="1"/>
</dbReference>
<evidence type="ECO:0000256" key="3">
    <source>
        <dbReference type="ARBA" id="ARBA00022695"/>
    </source>
</evidence>
<dbReference type="GO" id="GO:0006261">
    <property type="term" value="P:DNA-templated DNA replication"/>
    <property type="evidence" value="ECO:0007669"/>
    <property type="project" value="UniProtKB-UniRule"/>
</dbReference>
<dbReference type="Pfam" id="PF00476">
    <property type="entry name" value="DNA_pol_A"/>
    <property type="match status" value="1"/>
</dbReference>
<keyword evidence="11" id="KW-0378">Hydrolase</keyword>
<dbReference type="InterPro" id="IPR001098">
    <property type="entry name" value="DNA-dir_DNA_pol_A_palm_dom"/>
</dbReference>
<dbReference type="PRINTS" id="PR00868">
    <property type="entry name" value="DNAPOLI"/>
</dbReference>
<dbReference type="Gene3D" id="3.40.50.1010">
    <property type="entry name" value="5'-nuclease"/>
    <property type="match status" value="1"/>
</dbReference>
<dbReference type="NCBIfam" id="NF004397">
    <property type="entry name" value="PRK05755.1"/>
    <property type="match status" value="1"/>
</dbReference>
<dbReference type="Gene3D" id="1.20.1060.10">
    <property type="entry name" value="Taq DNA Polymerase, Chain T, domain 4"/>
    <property type="match status" value="1"/>
</dbReference>
<dbReference type="CDD" id="cd09898">
    <property type="entry name" value="H3TH_53EXO"/>
    <property type="match status" value="1"/>
</dbReference>
<dbReference type="SUPFAM" id="SSF47807">
    <property type="entry name" value="5' to 3' exonuclease, C-terminal subdomain"/>
    <property type="match status" value="1"/>
</dbReference>
<keyword evidence="5 11" id="KW-0227">DNA damage</keyword>
<dbReference type="SUPFAM" id="SSF53098">
    <property type="entry name" value="Ribonuclease H-like"/>
    <property type="match status" value="1"/>
</dbReference>
<dbReference type="InterPro" id="IPR008918">
    <property type="entry name" value="HhH2"/>
</dbReference>
<evidence type="ECO:0000256" key="2">
    <source>
        <dbReference type="ARBA" id="ARBA00022679"/>
    </source>
</evidence>
<sequence>MSRLVLVDAHSVLYRSFFAFIRNPLRNSRGMNTSGIFGFANTLRKVLRELKPDYCAVVFDAPGRTFRDELYSEYKAQRPKVPAELIHSVPYAKALVQAWGVKIFEIPGYEADDVIGTFARLGAEKGLEVVIVSSDKDLLQLVSRTVSVYDPYREKYYGVDDVKDKLGIFPEQVPDYLALAGDAVDNIPGVPGIGPKRAQSILLKHGSLEVALQREARLQPYLDLALLSRRLAKIDTAAGIEVELESLIPGKPDKNRLVQLYQELEFSSLLRETDEAVPPQIEVVNTVLDRTAEQFVGELQKTGVAGIAWEPERGLWVSVSGEKVVLIPVERREIIEQILQSASIIKAGFDFKELIKILRPHRLKIVPPFFDNCIGAWLIDPNRKRFNPADIIGQILHQSVEVRMPSEQAGWAVRVYHSLIPELLARSLSSVYDRLEMPLVPILAQMEERGVKIDVEFFRSLEKDLRGQLRAIESKIWQLAGRQFNISSPKQLREILFQHLKLPTGKKTKTGFSTSSEVLASLVSEHPIVPEILRYRELEKLCTTYLAPLPSMADPVSHRLHTRFNQWGTSTGRLSSSEPNLQNIPIRGELGEKIRNGFIADQGMVLISADYSQIELRVLAHFSEDEHLIAAFQNGEDIHVATASAILNIPPEQITPEHRRIAKMVNYGLIYGMGDWGLAARMDIPREQARVFMEEYFLKFPGVARWRERLIEEAKRDGYVRTISGRMRPIPGISSEIRQQVEMALRMALNAPMQGSAADIMKSAMIRIDQRLQEMGVRGGMILQIHDELLLEVEEEKCSSVRDMVRSEMENAWQLKVPLKVDIGVGRSWGEAH</sequence>
<dbReference type="PANTHER" id="PTHR10133:SF27">
    <property type="entry name" value="DNA POLYMERASE NU"/>
    <property type="match status" value="1"/>
</dbReference>
<evidence type="ECO:0000313" key="14">
    <source>
        <dbReference type="EMBL" id="HEA87314.1"/>
    </source>
</evidence>
<comment type="function">
    <text evidence="11">In addition to polymerase activity, this DNA polymerase exhibits 5'-3' exonuclease activity.</text>
</comment>
<comment type="caution">
    <text evidence="14">The sequence shown here is derived from an EMBL/GenBank/DDBJ whole genome shotgun (WGS) entry which is preliminary data.</text>
</comment>
<accession>A0A7C1NH58</accession>
<dbReference type="GO" id="GO:0003887">
    <property type="term" value="F:DNA-directed DNA polymerase activity"/>
    <property type="evidence" value="ECO:0007669"/>
    <property type="project" value="UniProtKB-UniRule"/>
</dbReference>
<evidence type="ECO:0000256" key="5">
    <source>
        <dbReference type="ARBA" id="ARBA00022763"/>
    </source>
</evidence>
<dbReference type="InterPro" id="IPR036279">
    <property type="entry name" value="5-3_exonuclease_C_sf"/>
</dbReference>
<dbReference type="EMBL" id="DSTU01000008">
    <property type="protein sequence ID" value="HFJ54269.1"/>
    <property type="molecule type" value="Genomic_DNA"/>
</dbReference>
<dbReference type="InterPro" id="IPR002298">
    <property type="entry name" value="DNA_polymerase_A"/>
</dbReference>
<dbReference type="GO" id="GO:0008409">
    <property type="term" value="F:5'-3' exonuclease activity"/>
    <property type="evidence" value="ECO:0007669"/>
    <property type="project" value="UniProtKB-UniRule"/>
</dbReference>
<dbReference type="AlphaFoldDB" id="A0A7C1NH58"/>
<dbReference type="PROSITE" id="PS00447">
    <property type="entry name" value="DNA_POLYMERASE_A"/>
    <property type="match status" value="1"/>
</dbReference>
<evidence type="ECO:0000259" key="12">
    <source>
        <dbReference type="SMART" id="SM00475"/>
    </source>
</evidence>
<comment type="catalytic activity">
    <reaction evidence="9 11">
        <text>DNA(n) + a 2'-deoxyribonucleoside 5'-triphosphate = DNA(n+1) + diphosphate</text>
        <dbReference type="Rhea" id="RHEA:22508"/>
        <dbReference type="Rhea" id="RHEA-COMP:17339"/>
        <dbReference type="Rhea" id="RHEA-COMP:17340"/>
        <dbReference type="ChEBI" id="CHEBI:33019"/>
        <dbReference type="ChEBI" id="CHEBI:61560"/>
        <dbReference type="ChEBI" id="CHEBI:173112"/>
        <dbReference type="EC" id="2.7.7.7"/>
    </reaction>
</comment>
<evidence type="ECO:0000256" key="4">
    <source>
        <dbReference type="ARBA" id="ARBA00022705"/>
    </source>
</evidence>
<evidence type="ECO:0000256" key="7">
    <source>
        <dbReference type="ARBA" id="ARBA00023125"/>
    </source>
</evidence>
<dbReference type="Pfam" id="PF02739">
    <property type="entry name" value="5_3_exonuc_N"/>
    <property type="match status" value="1"/>
</dbReference>
<dbReference type="Gene3D" id="3.30.70.370">
    <property type="match status" value="1"/>
</dbReference>
<feature type="domain" description="5'-3' exonuclease" evidence="12">
    <location>
        <begin position="2"/>
        <end position="250"/>
    </location>
</feature>
<keyword evidence="11" id="KW-0269">Exonuclease</keyword>
<keyword evidence="2 11" id="KW-0808">Transferase</keyword>
<dbReference type="FunFam" id="1.20.1060.10:FF:000001">
    <property type="entry name" value="DNA polymerase I"/>
    <property type="match status" value="1"/>
</dbReference>
<dbReference type="InterPro" id="IPR020046">
    <property type="entry name" value="5-3_exonucl_a-hlix_arch_N"/>
</dbReference>
<dbReference type="Gene3D" id="3.30.420.10">
    <property type="entry name" value="Ribonuclease H-like superfamily/Ribonuclease H"/>
    <property type="match status" value="1"/>
</dbReference>
<dbReference type="InterPro" id="IPR002421">
    <property type="entry name" value="5-3_exonuclease"/>
</dbReference>
<evidence type="ECO:0000256" key="11">
    <source>
        <dbReference type="RuleBase" id="RU004460"/>
    </source>
</evidence>
<dbReference type="CDD" id="cd08637">
    <property type="entry name" value="DNA_pol_A_pol_I_C"/>
    <property type="match status" value="1"/>
</dbReference>
<dbReference type="SMART" id="SM00475">
    <property type="entry name" value="53EXOc"/>
    <property type="match status" value="1"/>
</dbReference>
<dbReference type="InterPro" id="IPR019760">
    <property type="entry name" value="DNA-dir_DNA_pol_A_CS"/>
</dbReference>
<dbReference type="InterPro" id="IPR012337">
    <property type="entry name" value="RNaseH-like_sf"/>
</dbReference>
<reference evidence="14" key="1">
    <citation type="journal article" date="2020" name="mSystems">
        <title>Genome- and Community-Level Interaction Insights into Carbon Utilization and Element Cycling Functions of Hydrothermarchaeota in Hydrothermal Sediment.</title>
        <authorList>
            <person name="Zhou Z."/>
            <person name="Liu Y."/>
            <person name="Xu W."/>
            <person name="Pan J."/>
            <person name="Luo Z.H."/>
            <person name="Li M."/>
        </authorList>
    </citation>
    <scope>NUCLEOTIDE SEQUENCE [LARGE SCALE GENOMIC DNA]</scope>
    <source>
        <strain evidence="14">SpSt-265</strain>
        <strain evidence="15">SpSt-465</strain>
    </source>
</reference>
<keyword evidence="11" id="KW-0540">Nuclease</keyword>
<dbReference type="SUPFAM" id="SSF56672">
    <property type="entry name" value="DNA/RNA polymerases"/>
    <property type="match status" value="1"/>
</dbReference>
<keyword evidence="8 11" id="KW-0234">DNA repair</keyword>
<evidence type="ECO:0000256" key="6">
    <source>
        <dbReference type="ARBA" id="ARBA00022932"/>
    </source>
</evidence>
<evidence type="ECO:0000256" key="1">
    <source>
        <dbReference type="ARBA" id="ARBA00007705"/>
    </source>
</evidence>
<keyword evidence="7 11" id="KW-0238">DNA-binding</keyword>
<dbReference type="SMART" id="SM00279">
    <property type="entry name" value="HhH2"/>
    <property type="match status" value="1"/>
</dbReference>
<evidence type="ECO:0000256" key="9">
    <source>
        <dbReference type="ARBA" id="ARBA00049244"/>
    </source>
</evidence>
<dbReference type="InterPro" id="IPR020045">
    <property type="entry name" value="DNA_polI_H3TH"/>
</dbReference>
<evidence type="ECO:0000259" key="13">
    <source>
        <dbReference type="SMART" id="SM00482"/>
    </source>
</evidence>
<dbReference type="GO" id="GO:0003677">
    <property type="term" value="F:DNA binding"/>
    <property type="evidence" value="ECO:0007669"/>
    <property type="project" value="UniProtKB-UniRule"/>
</dbReference>
<dbReference type="EC" id="2.7.7.7" evidence="10 11"/>
<comment type="similarity">
    <text evidence="1 11">Belongs to the DNA polymerase type-A family.</text>
</comment>
<organism evidence="14">
    <name type="scientific">candidate division WOR-3 bacterium</name>
    <dbReference type="NCBI Taxonomy" id="2052148"/>
    <lineage>
        <taxon>Bacteria</taxon>
        <taxon>Bacteria division WOR-3</taxon>
    </lineage>
</organism>
<keyword evidence="3 11" id="KW-0548">Nucleotidyltransferase</keyword>
<dbReference type="SUPFAM" id="SSF88723">
    <property type="entry name" value="PIN domain-like"/>
    <property type="match status" value="1"/>
</dbReference>
<dbReference type="Gene3D" id="1.10.150.20">
    <property type="entry name" value="5' to 3' exonuclease, C-terminal subdomain"/>
    <property type="match status" value="2"/>
</dbReference>